<feature type="transmembrane region" description="Helical" evidence="1">
    <location>
        <begin position="435"/>
        <end position="455"/>
    </location>
</feature>
<sequence>MTETLFIDNQIKKQTVRAKPPRAGLGFLCVALLLAGYLAIIVAAIAPLGQLAGHPVASQLPGKALGPFGFWVPARLVLFFRQFLPFLNRADLSFHLMVFLLFLLYLCLLWLSWRLATTAGRRRGVLWLAGAVLLICGSILVVAPGMLSHDIFVYAGYGRVMVAHGANPYFVPLSAFPGDPLAPLDDWRTAVAAYGPVWLLICAVLSWLLGANAPAYVLAFRLLALMAHLLNMVLIARLLRVLGRSERVITLGAMLYALNPLMLFESALGAHNDVLMMTCMLLGCWCYAEAGDGGLERVRCWLPALVFMLLAVLIKFTALLGLALFLCLLLFRTLQGDGQQRLLLALRLHWRPALAQLLLALGCAIVVAGLAYLPFWLGHSPHQVVVSLSAPPSTSRELGQFSILRAIQEWRHYHPQPLEDWMGQLLALLGRRSTWNLIQGLALLVTLGMALWLLWEQPRLERWAVGALLTMGAIFLVTPWFFPWYLAWLVALAPLAWPRYQQPAALEYALEIFVLVFSLSAFAIYFSRGYLPAGGGWIGWMGFSTVGPPLLAFGLTWLASWWQTRRRRTDGGFQLPVSGS</sequence>
<keyword evidence="1" id="KW-0472">Membrane</keyword>
<protein>
    <recommendedName>
        <fullName evidence="4">Glycosyltransferase RgtA/B/C/D-like domain-containing protein</fullName>
    </recommendedName>
</protein>
<feature type="transmembrane region" description="Helical" evidence="1">
    <location>
        <begin position="248"/>
        <end position="264"/>
    </location>
</feature>
<comment type="caution">
    <text evidence="2">The sequence shown here is derived from an EMBL/GenBank/DDBJ whole genome shotgun (WGS) entry which is preliminary data.</text>
</comment>
<evidence type="ECO:0000313" key="3">
    <source>
        <dbReference type="Proteomes" id="UP000248706"/>
    </source>
</evidence>
<evidence type="ECO:0000313" key="2">
    <source>
        <dbReference type="EMBL" id="RAQ98102.1"/>
    </source>
</evidence>
<evidence type="ECO:0000256" key="1">
    <source>
        <dbReference type="SAM" id="Phobius"/>
    </source>
</evidence>
<dbReference type="RefSeq" id="WP_189362157.1">
    <property type="nucleotide sequence ID" value="NZ_MCIF01000002.1"/>
</dbReference>
<feature type="transmembrane region" description="Helical" evidence="1">
    <location>
        <begin position="215"/>
        <end position="236"/>
    </location>
</feature>
<feature type="transmembrane region" description="Helical" evidence="1">
    <location>
        <begin position="92"/>
        <end position="113"/>
    </location>
</feature>
<feature type="transmembrane region" description="Helical" evidence="1">
    <location>
        <begin position="508"/>
        <end position="526"/>
    </location>
</feature>
<feature type="transmembrane region" description="Helical" evidence="1">
    <location>
        <begin position="125"/>
        <end position="145"/>
    </location>
</feature>
<dbReference type="AlphaFoldDB" id="A0A328VPI7"/>
<organism evidence="2 3">
    <name type="scientific">Thermogemmatispora tikiterensis</name>
    <dbReference type="NCBI Taxonomy" id="1825093"/>
    <lineage>
        <taxon>Bacteria</taxon>
        <taxon>Bacillati</taxon>
        <taxon>Chloroflexota</taxon>
        <taxon>Ktedonobacteria</taxon>
        <taxon>Thermogemmatisporales</taxon>
        <taxon>Thermogemmatisporaceae</taxon>
        <taxon>Thermogemmatispora</taxon>
    </lineage>
</organism>
<dbReference type="EMBL" id="MCIF01000002">
    <property type="protein sequence ID" value="RAQ98102.1"/>
    <property type="molecule type" value="Genomic_DNA"/>
</dbReference>
<keyword evidence="3" id="KW-1185">Reference proteome</keyword>
<reference evidence="2 3" key="1">
    <citation type="submission" date="2016-08" db="EMBL/GenBank/DDBJ databases">
        <title>Analysis of Carbohydrate Active Enzymes in Thermogemmatispora T81 Reveals Carbohydrate Degradation Ability.</title>
        <authorList>
            <person name="Tomazini A."/>
            <person name="Lal S."/>
            <person name="Stott M."/>
            <person name="Henrissat B."/>
            <person name="Polikarpov I."/>
            <person name="Sparling R."/>
            <person name="Levin D.B."/>
        </authorList>
    </citation>
    <scope>NUCLEOTIDE SEQUENCE [LARGE SCALE GENOMIC DNA]</scope>
    <source>
        <strain evidence="2 3">T81</strain>
    </source>
</reference>
<feature type="transmembrane region" description="Helical" evidence="1">
    <location>
        <begin position="191"/>
        <end position="209"/>
    </location>
</feature>
<accession>A0A328VPI7</accession>
<feature type="transmembrane region" description="Helical" evidence="1">
    <location>
        <begin position="467"/>
        <end position="496"/>
    </location>
</feature>
<evidence type="ECO:0008006" key="4">
    <source>
        <dbReference type="Google" id="ProtNLM"/>
    </source>
</evidence>
<feature type="transmembrane region" description="Helical" evidence="1">
    <location>
        <begin position="353"/>
        <end position="373"/>
    </location>
</feature>
<gene>
    <name evidence="2" type="ORF">A4R35_21355</name>
</gene>
<name>A0A328VPI7_9CHLR</name>
<feature type="transmembrane region" description="Helical" evidence="1">
    <location>
        <begin position="300"/>
        <end position="333"/>
    </location>
</feature>
<keyword evidence="1" id="KW-1133">Transmembrane helix</keyword>
<dbReference type="Pfam" id="PF26314">
    <property type="entry name" value="MptA_B_family"/>
    <property type="match status" value="1"/>
</dbReference>
<feature type="transmembrane region" description="Helical" evidence="1">
    <location>
        <begin position="538"/>
        <end position="559"/>
    </location>
</feature>
<proteinExistence type="predicted"/>
<dbReference type="Proteomes" id="UP000248706">
    <property type="component" value="Unassembled WGS sequence"/>
</dbReference>
<keyword evidence="1" id="KW-0812">Transmembrane</keyword>
<feature type="transmembrane region" description="Helical" evidence="1">
    <location>
        <begin position="25"/>
        <end position="48"/>
    </location>
</feature>